<dbReference type="EMBL" id="JBBKZT010000001">
    <property type="protein sequence ID" value="MEJ8845258.1"/>
    <property type="molecule type" value="Genomic_DNA"/>
</dbReference>
<keyword evidence="6" id="KW-0378">Hydrolase</keyword>
<evidence type="ECO:0000313" key="6">
    <source>
        <dbReference type="EMBL" id="MEJ8845258.1"/>
    </source>
</evidence>
<dbReference type="Proteomes" id="UP001385892">
    <property type="component" value="Unassembled WGS sequence"/>
</dbReference>
<reference evidence="6 7" key="1">
    <citation type="submission" date="2024-03" db="EMBL/GenBank/DDBJ databases">
        <title>Novel species of the genus Variovorax.</title>
        <authorList>
            <person name="Liu Q."/>
            <person name="Xin Y.-H."/>
        </authorList>
    </citation>
    <scope>NUCLEOTIDE SEQUENCE [LARGE SCALE GENOMIC DNA]</scope>
    <source>
        <strain evidence="6 7">KACC 18900</strain>
    </source>
</reference>
<sequence length="394" mass="45027">MLPDGWSRMTVGHACSIKNNLRMPINTEQRASMPGPYPYFGPTGILAHIDHYRIDEEFAIIGEDGDHFLKFREKPMTLHFDGRANVNNHAHVIGDSEYCSPKWFYYWFMHRDLTASLSRQGVGRYKLTKKGLSELEIWLPPKLEQKRVTDALATWDQAIATAERLLTNSRTYKQALVDQHLLKPAFSRQWPVQSIKEVSDRIQRQAVNEEGLPVLMISSGQGFVRQDEKYSKFMAGKSVNNYITLGKGEFAYNKGNSKLYEFGCVFQLQNIDRGLVPHVYVCFRLRDQCHPEFYRHLFAADYLHDQLGALVNTGVRNNGLLNIRPADFLGCEVPVPPKKEQVRLAGILQTATSWVLQHEAVLDQLKQEKAALMAQLLTGKRRVRLPEDDVIATP</sequence>
<evidence type="ECO:0000256" key="1">
    <source>
        <dbReference type="ARBA" id="ARBA00010923"/>
    </source>
</evidence>
<feature type="coiled-coil region" evidence="4">
    <location>
        <begin position="355"/>
        <end position="382"/>
    </location>
</feature>
<dbReference type="RefSeq" id="WP_340340915.1">
    <property type="nucleotide sequence ID" value="NZ_JBBKZT010000001.1"/>
</dbReference>
<keyword evidence="2" id="KW-0680">Restriction system</keyword>
<keyword evidence="7" id="KW-1185">Reference proteome</keyword>
<gene>
    <name evidence="6" type="ORF">WKW82_01255</name>
</gene>
<dbReference type="InterPro" id="IPR044946">
    <property type="entry name" value="Restrct_endonuc_typeI_TRD_sf"/>
</dbReference>
<comment type="similarity">
    <text evidence="1">Belongs to the type-I restriction system S methylase family.</text>
</comment>
<feature type="domain" description="Type I restriction modification DNA specificity" evidence="5">
    <location>
        <begin position="3"/>
        <end position="163"/>
    </location>
</feature>
<organism evidence="6 7">
    <name type="scientific">Variovorax rhizosphaerae</name>
    <dbReference type="NCBI Taxonomy" id="1836200"/>
    <lineage>
        <taxon>Bacteria</taxon>
        <taxon>Pseudomonadati</taxon>
        <taxon>Pseudomonadota</taxon>
        <taxon>Betaproteobacteria</taxon>
        <taxon>Burkholderiales</taxon>
        <taxon>Comamonadaceae</taxon>
        <taxon>Variovorax</taxon>
    </lineage>
</organism>
<dbReference type="CDD" id="cd17262">
    <property type="entry name" value="RMtype1_S_Aco12261I-TRD2-CR2"/>
    <property type="match status" value="1"/>
</dbReference>
<protein>
    <submittedName>
        <fullName evidence="6">Restriction endonuclease subunit S</fullName>
        <ecNumber evidence="6">3.1.21.-</ecNumber>
    </submittedName>
</protein>
<name>A0ABU8WEN1_9BURK</name>
<dbReference type="EC" id="3.1.21.-" evidence="6"/>
<proteinExistence type="inferred from homology"/>
<dbReference type="PANTHER" id="PTHR30408:SF12">
    <property type="entry name" value="TYPE I RESTRICTION ENZYME MJAVIII SPECIFICITY SUBUNIT"/>
    <property type="match status" value="1"/>
</dbReference>
<dbReference type="GO" id="GO:0004519">
    <property type="term" value="F:endonuclease activity"/>
    <property type="evidence" value="ECO:0007669"/>
    <property type="project" value="UniProtKB-KW"/>
</dbReference>
<evidence type="ECO:0000256" key="3">
    <source>
        <dbReference type="ARBA" id="ARBA00023125"/>
    </source>
</evidence>
<keyword evidence="6" id="KW-0255">Endonuclease</keyword>
<evidence type="ECO:0000256" key="2">
    <source>
        <dbReference type="ARBA" id="ARBA00022747"/>
    </source>
</evidence>
<keyword evidence="4" id="KW-0175">Coiled coil</keyword>
<evidence type="ECO:0000313" key="7">
    <source>
        <dbReference type="Proteomes" id="UP001385892"/>
    </source>
</evidence>
<dbReference type="Gene3D" id="3.90.220.20">
    <property type="entry name" value="DNA methylase specificity domains"/>
    <property type="match status" value="2"/>
</dbReference>
<accession>A0ABU8WEN1</accession>
<comment type="caution">
    <text evidence="6">The sequence shown here is derived from an EMBL/GenBank/DDBJ whole genome shotgun (WGS) entry which is preliminary data.</text>
</comment>
<keyword evidence="3" id="KW-0238">DNA-binding</keyword>
<evidence type="ECO:0000259" key="5">
    <source>
        <dbReference type="Pfam" id="PF01420"/>
    </source>
</evidence>
<dbReference type="InterPro" id="IPR000055">
    <property type="entry name" value="Restrct_endonuc_typeI_TRD"/>
</dbReference>
<dbReference type="SUPFAM" id="SSF116734">
    <property type="entry name" value="DNA methylase specificity domain"/>
    <property type="match status" value="2"/>
</dbReference>
<dbReference type="GO" id="GO:0016787">
    <property type="term" value="F:hydrolase activity"/>
    <property type="evidence" value="ECO:0007669"/>
    <property type="project" value="UniProtKB-KW"/>
</dbReference>
<keyword evidence="6" id="KW-0540">Nuclease</keyword>
<evidence type="ECO:0000256" key="4">
    <source>
        <dbReference type="SAM" id="Coils"/>
    </source>
</evidence>
<dbReference type="InterPro" id="IPR052021">
    <property type="entry name" value="Type-I_RS_S_subunit"/>
</dbReference>
<dbReference type="Pfam" id="PF01420">
    <property type="entry name" value="Methylase_S"/>
    <property type="match status" value="1"/>
</dbReference>
<dbReference type="Gene3D" id="1.10.287.1120">
    <property type="entry name" value="Bipartite methylase S protein"/>
    <property type="match status" value="1"/>
</dbReference>
<dbReference type="PANTHER" id="PTHR30408">
    <property type="entry name" value="TYPE-1 RESTRICTION ENZYME ECOKI SPECIFICITY PROTEIN"/>
    <property type="match status" value="1"/>
</dbReference>